<keyword evidence="2" id="KW-1185">Reference proteome</keyword>
<gene>
    <name evidence="1" type="ORF">QFC24_002412</name>
</gene>
<evidence type="ECO:0000313" key="2">
    <source>
        <dbReference type="Proteomes" id="UP001234202"/>
    </source>
</evidence>
<protein>
    <submittedName>
        <fullName evidence="1">Uncharacterized protein</fullName>
    </submittedName>
</protein>
<proteinExistence type="predicted"/>
<comment type="caution">
    <text evidence="1">The sequence shown here is derived from an EMBL/GenBank/DDBJ whole genome shotgun (WGS) entry which is preliminary data.</text>
</comment>
<evidence type="ECO:0000313" key="1">
    <source>
        <dbReference type="EMBL" id="KAJ9126139.1"/>
    </source>
</evidence>
<sequence length="329" mass="36019">MVVTVARLKQYGTVHEDIALQEGTIANIVWTGCLLRTVLLDLFPSLADKAGNEDWHVVFESSQDCGEDEGGIFGGSIPGGIAIDPSVPVLLAWQQNQQDLTLDHGAPLRVVVPGTIGARSIKWLRKVTISSKPSQHHAQQQDYKSIPYPSELPLPSDDEKARLLANAEPMGWSPLQSVVVEAKREAEKVVIKGYGLGEKGTFSFPSAAAGIPLAQIAVTFLRLSSGTDYEPTMDEHFTERAASSAAKWHKTVLDPAGDGKRWGWTLWHVELEMEAVRQLIAAEGQEGKEGQIVVVVKAIDARGQEQTRWPEWNLRGVGFNGWSVKLVEE</sequence>
<name>A0ACC2XRN9_9TREE</name>
<dbReference type="Proteomes" id="UP001234202">
    <property type="component" value="Unassembled WGS sequence"/>
</dbReference>
<dbReference type="EMBL" id="JASBWV010000006">
    <property type="protein sequence ID" value="KAJ9126139.1"/>
    <property type="molecule type" value="Genomic_DNA"/>
</dbReference>
<reference evidence="1" key="1">
    <citation type="submission" date="2023-04" db="EMBL/GenBank/DDBJ databases">
        <title>Draft Genome sequencing of Naganishia species isolated from polar environments using Oxford Nanopore Technology.</title>
        <authorList>
            <person name="Leo P."/>
            <person name="Venkateswaran K."/>
        </authorList>
    </citation>
    <scope>NUCLEOTIDE SEQUENCE</scope>
    <source>
        <strain evidence="1">DBVPG 5303</strain>
    </source>
</reference>
<accession>A0ACC2XRN9</accession>
<organism evidence="1 2">
    <name type="scientific">Naganishia onofrii</name>
    <dbReference type="NCBI Taxonomy" id="1851511"/>
    <lineage>
        <taxon>Eukaryota</taxon>
        <taxon>Fungi</taxon>
        <taxon>Dikarya</taxon>
        <taxon>Basidiomycota</taxon>
        <taxon>Agaricomycotina</taxon>
        <taxon>Tremellomycetes</taxon>
        <taxon>Filobasidiales</taxon>
        <taxon>Filobasidiaceae</taxon>
        <taxon>Naganishia</taxon>
    </lineage>
</organism>